<reference evidence="3" key="1">
    <citation type="journal article" date="2020" name="Stud. Mycol.">
        <title>101 Dothideomycetes genomes: a test case for predicting lifestyles and emergence of pathogens.</title>
        <authorList>
            <person name="Haridas S."/>
            <person name="Albert R."/>
            <person name="Binder M."/>
            <person name="Bloem J."/>
            <person name="Labutti K."/>
            <person name="Salamov A."/>
            <person name="Andreopoulos B."/>
            <person name="Baker S."/>
            <person name="Barry K."/>
            <person name="Bills G."/>
            <person name="Bluhm B."/>
            <person name="Cannon C."/>
            <person name="Castanera R."/>
            <person name="Culley D."/>
            <person name="Daum C."/>
            <person name="Ezra D."/>
            <person name="Gonzalez J."/>
            <person name="Henrissat B."/>
            <person name="Kuo A."/>
            <person name="Liang C."/>
            <person name="Lipzen A."/>
            <person name="Lutzoni F."/>
            <person name="Magnuson J."/>
            <person name="Mondo S."/>
            <person name="Nolan M."/>
            <person name="Ohm R."/>
            <person name="Pangilinan J."/>
            <person name="Park H.-J."/>
            <person name="Ramirez L."/>
            <person name="Alfaro M."/>
            <person name="Sun H."/>
            <person name="Tritt A."/>
            <person name="Yoshinaga Y."/>
            <person name="Zwiers L.-H."/>
            <person name="Turgeon B."/>
            <person name="Goodwin S."/>
            <person name="Spatafora J."/>
            <person name="Crous P."/>
            <person name="Grigoriev I."/>
        </authorList>
    </citation>
    <scope>NUCLEOTIDE SEQUENCE</scope>
    <source>
        <strain evidence="3">CBS 119687</strain>
    </source>
</reference>
<feature type="compositionally biased region" description="Low complexity" evidence="1">
    <location>
        <begin position="207"/>
        <end position="222"/>
    </location>
</feature>
<feature type="domain" description="Something about silencing protein 4" evidence="2">
    <location>
        <begin position="263"/>
        <end position="358"/>
    </location>
</feature>
<feature type="compositionally biased region" description="Low complexity" evidence="1">
    <location>
        <begin position="77"/>
        <end position="88"/>
    </location>
</feature>
<feature type="compositionally biased region" description="Low complexity" evidence="1">
    <location>
        <begin position="33"/>
        <end position="45"/>
    </location>
</feature>
<proteinExistence type="predicted"/>
<name>A0A6A6APG7_9PLEO</name>
<feature type="region of interest" description="Disordered" evidence="1">
    <location>
        <begin position="1"/>
        <end position="158"/>
    </location>
</feature>
<evidence type="ECO:0000313" key="4">
    <source>
        <dbReference type="Proteomes" id="UP000799771"/>
    </source>
</evidence>
<feature type="region of interest" description="Disordered" evidence="1">
    <location>
        <begin position="198"/>
        <end position="234"/>
    </location>
</feature>
<dbReference type="Pfam" id="PF15460">
    <property type="entry name" value="SAS4"/>
    <property type="match status" value="1"/>
</dbReference>
<gene>
    <name evidence="3" type="ORF">P153DRAFT_333345</name>
</gene>
<dbReference type="PANTHER" id="PTHR38422:SF1">
    <property type="entry name" value="SOMETHING ABOUT SILENCING PROTEIN 4"/>
    <property type="match status" value="1"/>
</dbReference>
<feature type="compositionally biased region" description="Acidic residues" evidence="1">
    <location>
        <begin position="371"/>
        <end position="383"/>
    </location>
</feature>
<feature type="compositionally biased region" description="Polar residues" evidence="1">
    <location>
        <begin position="90"/>
        <end position="105"/>
    </location>
</feature>
<dbReference type="AlphaFoldDB" id="A0A6A6APG7"/>
<protein>
    <recommendedName>
        <fullName evidence="2">Something about silencing protein 4 domain-containing protein</fullName>
    </recommendedName>
</protein>
<keyword evidence="4" id="KW-1185">Reference proteome</keyword>
<dbReference type="PANTHER" id="PTHR38422">
    <property type="entry name" value="SOMETHING ABOUT SILENCING PROTEIN 4"/>
    <property type="match status" value="1"/>
</dbReference>
<feature type="compositionally biased region" description="Pro residues" evidence="1">
    <location>
        <begin position="1"/>
        <end position="15"/>
    </location>
</feature>
<dbReference type="InterPro" id="IPR029184">
    <property type="entry name" value="Sas4_dom"/>
</dbReference>
<evidence type="ECO:0000313" key="3">
    <source>
        <dbReference type="EMBL" id="KAF2132777.1"/>
    </source>
</evidence>
<sequence>MANAVRPPPPPPSLPSPTELTRSPPTASDDLTTGRSRTTKTISTRRTSRSGPLLVLGDDERTARPAPRANSRKRPATDATPDAARPPTKVTRTPQGDLYRSTNGVLQPLGLTEDDVPSARSTPRPGSAGKLTVPTPVSASAAQAKDKRSLRSHDGGSRLKSDLAVYFSNYDDIIAGASKPAEDLVDVDTPMYIVDEPLKAKTPAPASPARTSQSPTRSRTSAVNSPLRKLSLTSFPPAPSSTTFQLLDYTSISKAVRSDDPSDPLADAVFFTQHRRAERKEKQLRNIEKERAMHEKAQLERLLDGLQGPDWLKVMGITGVTDGERRDWEPKRDYFVKEVEALVDKFRVWKEEEKRLRAEKEAALAAQEASSSEDDDEEEDSDASIDHDPPPEPAPPKPRRPPRPHGYLLPYVPPEPAGPFMSFYAKPHLRAAALGRQRHGRGSVAFGCAVPDFDEHEFELPGEFIDPQFLKDNARQRRRRKRESAVDAQTGV</sequence>
<dbReference type="GO" id="GO:0033255">
    <property type="term" value="C:SAS acetyltransferase complex"/>
    <property type="evidence" value="ECO:0007669"/>
    <property type="project" value="InterPro"/>
</dbReference>
<evidence type="ECO:0000256" key="1">
    <source>
        <dbReference type="SAM" id="MobiDB-lite"/>
    </source>
</evidence>
<dbReference type="RefSeq" id="XP_033527164.1">
    <property type="nucleotide sequence ID" value="XM_033665563.1"/>
</dbReference>
<dbReference type="EMBL" id="ML977500">
    <property type="protein sequence ID" value="KAF2132777.1"/>
    <property type="molecule type" value="Genomic_DNA"/>
</dbReference>
<feature type="region of interest" description="Disordered" evidence="1">
    <location>
        <begin position="360"/>
        <end position="409"/>
    </location>
</feature>
<dbReference type="InterPro" id="IPR038988">
    <property type="entry name" value="Sas4"/>
</dbReference>
<feature type="compositionally biased region" description="Basic and acidic residues" evidence="1">
    <location>
        <begin position="144"/>
        <end position="158"/>
    </location>
</feature>
<organism evidence="3 4">
    <name type="scientific">Dothidotthia symphoricarpi CBS 119687</name>
    <dbReference type="NCBI Taxonomy" id="1392245"/>
    <lineage>
        <taxon>Eukaryota</taxon>
        <taxon>Fungi</taxon>
        <taxon>Dikarya</taxon>
        <taxon>Ascomycota</taxon>
        <taxon>Pezizomycotina</taxon>
        <taxon>Dothideomycetes</taxon>
        <taxon>Pleosporomycetidae</taxon>
        <taxon>Pleosporales</taxon>
        <taxon>Dothidotthiaceae</taxon>
        <taxon>Dothidotthia</taxon>
    </lineage>
</organism>
<dbReference type="Proteomes" id="UP000799771">
    <property type="component" value="Unassembled WGS sequence"/>
</dbReference>
<dbReference type="OrthoDB" id="1938992at2759"/>
<feature type="compositionally biased region" description="Low complexity" evidence="1">
    <location>
        <begin position="16"/>
        <end position="26"/>
    </location>
</feature>
<evidence type="ECO:0000259" key="2">
    <source>
        <dbReference type="Pfam" id="PF15460"/>
    </source>
</evidence>
<dbReference type="GeneID" id="54405995"/>
<dbReference type="GO" id="GO:0004402">
    <property type="term" value="F:histone acetyltransferase activity"/>
    <property type="evidence" value="ECO:0007669"/>
    <property type="project" value="TreeGrafter"/>
</dbReference>
<accession>A0A6A6APG7</accession>